<dbReference type="Proteomes" id="UP000813463">
    <property type="component" value="Chromosome 3"/>
</dbReference>
<reference evidence="3" key="2">
    <citation type="submission" date="2025-08" db="UniProtKB">
        <authorList>
            <consortium name="RefSeq"/>
        </authorList>
    </citation>
    <scope>IDENTIFICATION</scope>
    <source>
        <tissue evidence="3">Leaf</tissue>
    </source>
</reference>
<evidence type="ECO:0000313" key="2">
    <source>
        <dbReference type="Proteomes" id="UP000813463"/>
    </source>
</evidence>
<dbReference type="GeneID" id="110788463"/>
<proteinExistence type="predicted"/>
<dbReference type="RefSeq" id="XP_056695463.1">
    <property type="nucleotide sequence ID" value="XM_056839485.1"/>
</dbReference>
<accession>A0ABM3RIL8</accession>
<sequence>MMRSSGYCGRYDGCGGHDGGAREFEEYCDDGDEDNAECNVFHVNDDDGDDLHEEDGDNVVNDDDDNEDDDVVNEFPVNEEDDEYEDCNGDDIVGLINEDCNGDDTVGLINEDYIYEEPYRTPTKKIVKTGFRDEEEIAPPEKNMRFTTYK</sequence>
<feature type="region of interest" description="Disordered" evidence="1">
    <location>
        <begin position="39"/>
        <end position="69"/>
    </location>
</feature>
<gene>
    <name evidence="3" type="primary">LOC110788463</name>
</gene>
<organism evidence="2 3">
    <name type="scientific">Spinacia oleracea</name>
    <name type="common">Spinach</name>
    <dbReference type="NCBI Taxonomy" id="3562"/>
    <lineage>
        <taxon>Eukaryota</taxon>
        <taxon>Viridiplantae</taxon>
        <taxon>Streptophyta</taxon>
        <taxon>Embryophyta</taxon>
        <taxon>Tracheophyta</taxon>
        <taxon>Spermatophyta</taxon>
        <taxon>Magnoliopsida</taxon>
        <taxon>eudicotyledons</taxon>
        <taxon>Gunneridae</taxon>
        <taxon>Pentapetalae</taxon>
        <taxon>Caryophyllales</taxon>
        <taxon>Chenopodiaceae</taxon>
        <taxon>Chenopodioideae</taxon>
        <taxon>Anserineae</taxon>
        <taxon>Spinacia</taxon>
    </lineage>
</organism>
<feature type="compositionally biased region" description="Acidic residues" evidence="1">
    <location>
        <begin position="46"/>
        <end position="69"/>
    </location>
</feature>
<reference evidence="2" key="1">
    <citation type="journal article" date="2021" name="Nat. Commun.">
        <title>Genomic analyses provide insights into spinach domestication and the genetic basis of agronomic traits.</title>
        <authorList>
            <person name="Cai X."/>
            <person name="Sun X."/>
            <person name="Xu C."/>
            <person name="Sun H."/>
            <person name="Wang X."/>
            <person name="Ge C."/>
            <person name="Zhang Z."/>
            <person name="Wang Q."/>
            <person name="Fei Z."/>
            <person name="Jiao C."/>
            <person name="Wang Q."/>
        </authorList>
    </citation>
    <scope>NUCLEOTIDE SEQUENCE [LARGE SCALE GENOMIC DNA]</scope>
    <source>
        <strain evidence="2">cv. Varoflay</strain>
    </source>
</reference>
<evidence type="ECO:0000313" key="3">
    <source>
        <dbReference type="RefSeq" id="XP_056695463.1"/>
    </source>
</evidence>
<evidence type="ECO:0000256" key="1">
    <source>
        <dbReference type="SAM" id="MobiDB-lite"/>
    </source>
</evidence>
<keyword evidence="2" id="KW-1185">Reference proteome</keyword>
<protein>
    <submittedName>
        <fullName evidence="3">Phosphopantothenoylcysteine decarboxylase subunit VHS3-like</fullName>
    </submittedName>
</protein>
<name>A0ABM3RIL8_SPIOL</name>